<feature type="region of interest" description="Disordered" evidence="1">
    <location>
        <begin position="87"/>
        <end position="216"/>
    </location>
</feature>
<name>A0ABP9B5A8_9GAMM</name>
<keyword evidence="2" id="KW-0732">Signal</keyword>
<dbReference type="Proteomes" id="UP001499959">
    <property type="component" value="Unassembled WGS sequence"/>
</dbReference>
<feature type="compositionally biased region" description="Pro residues" evidence="1">
    <location>
        <begin position="92"/>
        <end position="103"/>
    </location>
</feature>
<protein>
    <submittedName>
        <fullName evidence="3">Uncharacterized protein</fullName>
    </submittedName>
</protein>
<dbReference type="RefSeq" id="WP_345302628.1">
    <property type="nucleotide sequence ID" value="NZ_BAABJE010000005.1"/>
</dbReference>
<feature type="compositionally biased region" description="Gly residues" evidence="1">
    <location>
        <begin position="113"/>
        <end position="122"/>
    </location>
</feature>
<accession>A0ABP9B5A8</accession>
<evidence type="ECO:0000313" key="4">
    <source>
        <dbReference type="Proteomes" id="UP001499959"/>
    </source>
</evidence>
<evidence type="ECO:0000313" key="3">
    <source>
        <dbReference type="EMBL" id="GAA4790188.1"/>
    </source>
</evidence>
<feature type="compositionally biased region" description="Basic and acidic residues" evidence="1">
    <location>
        <begin position="204"/>
        <end position="216"/>
    </location>
</feature>
<sequence length="216" mass="23621">MFRLGLLATLSALILTGCVSTYAYRDGDGGDYYYSDPEIEYYDAYGQPYSTIGYGYPGGWYGSIGYGYGYAPYLYYPPHYWHPRRHHRPPYGHQPPPPGPPPGVIVNPPGGNPPGGGGGGGNFRDRDHDREGGPWRYMDDIARRPRTPQPPPPGVVGGSKPRTPVSVSQPPRRMPSPPPGASNPPPRPQMESPRPSSPPGGRIGPRERESRRDTTP</sequence>
<dbReference type="EMBL" id="BAABJE010000005">
    <property type="protein sequence ID" value="GAA4790188.1"/>
    <property type="molecule type" value="Genomic_DNA"/>
</dbReference>
<feature type="chain" id="PRO_5046375926" evidence="2">
    <location>
        <begin position="24"/>
        <end position="216"/>
    </location>
</feature>
<feature type="compositionally biased region" description="Pro residues" evidence="1">
    <location>
        <begin position="172"/>
        <end position="188"/>
    </location>
</feature>
<evidence type="ECO:0000256" key="2">
    <source>
        <dbReference type="SAM" id="SignalP"/>
    </source>
</evidence>
<feature type="compositionally biased region" description="Basic and acidic residues" evidence="1">
    <location>
        <begin position="123"/>
        <end position="143"/>
    </location>
</feature>
<proteinExistence type="predicted"/>
<dbReference type="PROSITE" id="PS51257">
    <property type="entry name" value="PROKAR_LIPOPROTEIN"/>
    <property type="match status" value="1"/>
</dbReference>
<reference evidence="4" key="1">
    <citation type="journal article" date="2019" name="Int. J. Syst. Evol. Microbiol.">
        <title>The Global Catalogue of Microorganisms (GCM) 10K type strain sequencing project: providing services to taxonomists for standard genome sequencing and annotation.</title>
        <authorList>
            <consortium name="The Broad Institute Genomics Platform"/>
            <consortium name="The Broad Institute Genome Sequencing Center for Infectious Disease"/>
            <person name="Wu L."/>
            <person name="Ma J."/>
        </authorList>
    </citation>
    <scope>NUCLEOTIDE SEQUENCE [LARGE SCALE GENOMIC DNA]</scope>
    <source>
        <strain evidence="4">JCM 18204</strain>
    </source>
</reference>
<evidence type="ECO:0000256" key="1">
    <source>
        <dbReference type="SAM" id="MobiDB-lite"/>
    </source>
</evidence>
<keyword evidence="4" id="KW-1185">Reference proteome</keyword>
<comment type="caution">
    <text evidence="3">The sequence shown here is derived from an EMBL/GenBank/DDBJ whole genome shotgun (WGS) entry which is preliminary data.</text>
</comment>
<gene>
    <name evidence="3" type="ORF">GCM10023307_14350</name>
</gene>
<feature type="signal peptide" evidence="2">
    <location>
        <begin position="1"/>
        <end position="23"/>
    </location>
</feature>
<organism evidence="3 4">
    <name type="scientific">Lysobacter hankyongensis</name>
    <dbReference type="NCBI Taxonomy" id="1176535"/>
    <lineage>
        <taxon>Bacteria</taxon>
        <taxon>Pseudomonadati</taxon>
        <taxon>Pseudomonadota</taxon>
        <taxon>Gammaproteobacteria</taxon>
        <taxon>Lysobacterales</taxon>
        <taxon>Lysobacteraceae</taxon>
        <taxon>Lysobacter</taxon>
    </lineage>
</organism>